<dbReference type="AlphaFoldDB" id="A0A409WZJ3"/>
<dbReference type="Proteomes" id="UP000283269">
    <property type="component" value="Unassembled WGS sequence"/>
</dbReference>
<dbReference type="EMBL" id="NHYD01002951">
    <property type="protein sequence ID" value="PPQ83906.1"/>
    <property type="molecule type" value="Genomic_DNA"/>
</dbReference>
<dbReference type="InParanoid" id="A0A409WZJ3"/>
<name>A0A409WZJ3_PSICY</name>
<organism evidence="1 2">
    <name type="scientific">Psilocybe cyanescens</name>
    <dbReference type="NCBI Taxonomy" id="93625"/>
    <lineage>
        <taxon>Eukaryota</taxon>
        <taxon>Fungi</taxon>
        <taxon>Dikarya</taxon>
        <taxon>Basidiomycota</taxon>
        <taxon>Agaricomycotina</taxon>
        <taxon>Agaricomycetes</taxon>
        <taxon>Agaricomycetidae</taxon>
        <taxon>Agaricales</taxon>
        <taxon>Agaricineae</taxon>
        <taxon>Strophariaceae</taxon>
        <taxon>Psilocybe</taxon>
    </lineage>
</organism>
<protein>
    <submittedName>
        <fullName evidence="1">Uncharacterized protein</fullName>
    </submittedName>
</protein>
<accession>A0A409WZJ3</accession>
<comment type="caution">
    <text evidence="1">The sequence shown here is derived from an EMBL/GenBank/DDBJ whole genome shotgun (WGS) entry which is preliminary data.</text>
</comment>
<evidence type="ECO:0000313" key="2">
    <source>
        <dbReference type="Proteomes" id="UP000283269"/>
    </source>
</evidence>
<gene>
    <name evidence="1" type="ORF">CVT25_000702</name>
</gene>
<sequence length="83" mass="8489">MAPTVLFARIALTNPNSTDASASITHIIGLQFASNKDTGNGSNANATGGDVNASVHAEDAEPTPVIEVKRVFRAGATPGENQI</sequence>
<proteinExistence type="predicted"/>
<evidence type="ECO:0000313" key="1">
    <source>
        <dbReference type="EMBL" id="PPQ83906.1"/>
    </source>
</evidence>
<keyword evidence="2" id="KW-1185">Reference proteome</keyword>
<reference evidence="1 2" key="1">
    <citation type="journal article" date="2018" name="Evol. Lett.">
        <title>Horizontal gene cluster transfer increased hallucinogenic mushroom diversity.</title>
        <authorList>
            <person name="Reynolds H.T."/>
            <person name="Vijayakumar V."/>
            <person name="Gluck-Thaler E."/>
            <person name="Korotkin H.B."/>
            <person name="Matheny P.B."/>
            <person name="Slot J.C."/>
        </authorList>
    </citation>
    <scope>NUCLEOTIDE SEQUENCE [LARGE SCALE GENOMIC DNA]</scope>
    <source>
        <strain evidence="1 2">2631</strain>
    </source>
</reference>